<evidence type="ECO:0000256" key="1">
    <source>
        <dbReference type="ARBA" id="ARBA00023015"/>
    </source>
</evidence>
<dbReference type="RefSeq" id="WP_229700312.1">
    <property type="nucleotide sequence ID" value="NZ_BMND01000059.1"/>
</dbReference>
<feature type="domain" description="HTH cro/C1-type" evidence="5">
    <location>
        <begin position="28"/>
        <end position="80"/>
    </location>
</feature>
<dbReference type="CDD" id="cd00093">
    <property type="entry name" value="HTH_XRE"/>
    <property type="match status" value="1"/>
</dbReference>
<keyword evidence="2" id="KW-0238">DNA-binding</keyword>
<gene>
    <name evidence="6" type="ORF">GCM10012285_66000</name>
</gene>
<name>A0ABQ2K6J9_9ACTN</name>
<dbReference type="EMBL" id="BMND01000059">
    <property type="protein sequence ID" value="GGN64181.1"/>
    <property type="molecule type" value="Genomic_DNA"/>
</dbReference>
<dbReference type="InterPro" id="IPR010982">
    <property type="entry name" value="Lambda_DNA-bd_dom_sf"/>
</dbReference>
<keyword evidence="7" id="KW-1185">Reference proteome</keyword>
<evidence type="ECO:0000259" key="5">
    <source>
        <dbReference type="PROSITE" id="PS50943"/>
    </source>
</evidence>
<comment type="caution">
    <text evidence="6">The sequence shown here is derived from an EMBL/GenBank/DDBJ whole genome shotgun (WGS) entry which is preliminary data.</text>
</comment>
<sequence length="90" mass="9878">MPTEEELIARAQALLARGPLLPPPAERKRLREAAGLTQQDVATALQTKRETVNGWETGRTTPRPPRLAAYQYLLNGWAEQYPPPTTGGAT</sequence>
<feature type="region of interest" description="Disordered" evidence="4">
    <location>
        <begin position="45"/>
        <end position="64"/>
    </location>
</feature>
<dbReference type="Pfam" id="PF13560">
    <property type="entry name" value="HTH_31"/>
    <property type="match status" value="1"/>
</dbReference>
<dbReference type="InterPro" id="IPR001387">
    <property type="entry name" value="Cro/C1-type_HTH"/>
</dbReference>
<reference evidence="7" key="1">
    <citation type="journal article" date="2019" name="Int. J. Syst. Evol. Microbiol.">
        <title>The Global Catalogue of Microorganisms (GCM) 10K type strain sequencing project: providing services to taxonomists for standard genome sequencing and annotation.</title>
        <authorList>
            <consortium name="The Broad Institute Genomics Platform"/>
            <consortium name="The Broad Institute Genome Sequencing Center for Infectious Disease"/>
            <person name="Wu L."/>
            <person name="Ma J."/>
        </authorList>
    </citation>
    <scope>NUCLEOTIDE SEQUENCE [LARGE SCALE GENOMIC DNA]</scope>
    <source>
        <strain evidence="7">CGMCC 4.7323</strain>
    </source>
</reference>
<dbReference type="Proteomes" id="UP000600080">
    <property type="component" value="Unassembled WGS sequence"/>
</dbReference>
<evidence type="ECO:0000256" key="3">
    <source>
        <dbReference type="ARBA" id="ARBA00023163"/>
    </source>
</evidence>
<dbReference type="PANTHER" id="PTHR36511">
    <property type="entry name" value="MERR FAMILY BACTERIAL REGULATORY PROTEIN"/>
    <property type="match status" value="1"/>
</dbReference>
<dbReference type="PANTHER" id="PTHR36511:SF3">
    <property type="entry name" value="ANTITOXIN HIGA-2"/>
    <property type="match status" value="1"/>
</dbReference>
<keyword evidence="3" id="KW-0804">Transcription</keyword>
<evidence type="ECO:0000313" key="7">
    <source>
        <dbReference type="Proteomes" id="UP000600080"/>
    </source>
</evidence>
<evidence type="ECO:0000256" key="4">
    <source>
        <dbReference type="SAM" id="MobiDB-lite"/>
    </source>
</evidence>
<dbReference type="InterPro" id="IPR052359">
    <property type="entry name" value="HTH-type_reg/antitoxin"/>
</dbReference>
<accession>A0ABQ2K6J9</accession>
<dbReference type="Gene3D" id="1.10.260.40">
    <property type="entry name" value="lambda repressor-like DNA-binding domains"/>
    <property type="match status" value="1"/>
</dbReference>
<dbReference type="GeneID" id="301552271"/>
<dbReference type="PROSITE" id="PS50943">
    <property type="entry name" value="HTH_CROC1"/>
    <property type="match status" value="1"/>
</dbReference>
<proteinExistence type="predicted"/>
<organism evidence="6 7">
    <name type="scientific">Streptomyces kronopolitis</name>
    <dbReference type="NCBI Taxonomy" id="1612435"/>
    <lineage>
        <taxon>Bacteria</taxon>
        <taxon>Bacillati</taxon>
        <taxon>Actinomycetota</taxon>
        <taxon>Actinomycetes</taxon>
        <taxon>Kitasatosporales</taxon>
        <taxon>Streptomycetaceae</taxon>
        <taxon>Streptomyces</taxon>
    </lineage>
</organism>
<evidence type="ECO:0000313" key="6">
    <source>
        <dbReference type="EMBL" id="GGN64181.1"/>
    </source>
</evidence>
<dbReference type="SUPFAM" id="SSF47413">
    <property type="entry name" value="lambda repressor-like DNA-binding domains"/>
    <property type="match status" value="1"/>
</dbReference>
<dbReference type="SMART" id="SM00530">
    <property type="entry name" value="HTH_XRE"/>
    <property type="match status" value="1"/>
</dbReference>
<protein>
    <recommendedName>
        <fullName evidence="5">HTH cro/C1-type domain-containing protein</fullName>
    </recommendedName>
</protein>
<keyword evidence="1" id="KW-0805">Transcription regulation</keyword>
<evidence type="ECO:0000256" key="2">
    <source>
        <dbReference type="ARBA" id="ARBA00023125"/>
    </source>
</evidence>